<gene>
    <name evidence="1" type="ORF">J0M35_15250</name>
</gene>
<dbReference type="EMBL" id="JAFLCK010000024">
    <property type="protein sequence ID" value="MBN8661721.1"/>
    <property type="molecule type" value="Genomic_DNA"/>
</dbReference>
<dbReference type="InterPro" id="IPR011989">
    <property type="entry name" value="ARM-like"/>
</dbReference>
<accession>A0A8J7PEA0</accession>
<dbReference type="Proteomes" id="UP000664277">
    <property type="component" value="Unassembled WGS sequence"/>
</dbReference>
<dbReference type="InterPro" id="IPR016024">
    <property type="entry name" value="ARM-type_fold"/>
</dbReference>
<evidence type="ECO:0008006" key="3">
    <source>
        <dbReference type="Google" id="ProtNLM"/>
    </source>
</evidence>
<proteinExistence type="predicted"/>
<reference evidence="1" key="1">
    <citation type="submission" date="2021-02" db="EMBL/GenBank/DDBJ databases">
        <title>Genome-Resolved Metagenomics of a Microbial Community Performing Photosynthetic Biological Nutrient Removal.</title>
        <authorList>
            <person name="Mcdaniel E.A."/>
        </authorList>
    </citation>
    <scope>NUCLEOTIDE SEQUENCE</scope>
    <source>
        <strain evidence="1">UWPOB_OBS1</strain>
    </source>
</reference>
<name>A0A8J7PEA0_9BACT</name>
<dbReference type="SUPFAM" id="SSF48371">
    <property type="entry name" value="ARM repeat"/>
    <property type="match status" value="1"/>
</dbReference>
<organism evidence="1 2">
    <name type="scientific">Candidatus Obscuribacter phosphatis</name>
    <dbReference type="NCBI Taxonomy" id="1906157"/>
    <lineage>
        <taxon>Bacteria</taxon>
        <taxon>Bacillati</taxon>
        <taxon>Candidatus Melainabacteria</taxon>
        <taxon>Candidatus Obscuribacterales</taxon>
        <taxon>Candidatus Obscuribacteraceae</taxon>
        <taxon>Candidatus Obscuribacter</taxon>
    </lineage>
</organism>
<protein>
    <recommendedName>
        <fullName evidence="3">HEAT repeat domain-containing protein</fullName>
    </recommendedName>
</protein>
<dbReference type="AlphaFoldDB" id="A0A8J7PEA0"/>
<comment type="caution">
    <text evidence="1">The sequence shown here is derived from an EMBL/GenBank/DDBJ whole genome shotgun (WGS) entry which is preliminary data.</text>
</comment>
<evidence type="ECO:0000313" key="2">
    <source>
        <dbReference type="Proteomes" id="UP000664277"/>
    </source>
</evidence>
<sequence>MLALSDDPSISEGANGQLERLFAFVGKQRLTQELSSLERVFRTSWCPPGEQFSLSADLAIPTVGLMSLSRNGYLREAAVRRLIESGDCSVIPFLLLRLRDWVVKVRDLALSGLGAVLQNKSRDASVLEELARSLPLLFLLERSPKCSASMDLITDLCREAVQFDSKSAIELVLSGVQCSSWLAKLVLEHCLADSFLPLLHCEDERIAMMAFNSIRSVGESGNLIELGIDDFPALLRELFSSKHTELRVEALRSYFAGFSANRSDELAEVLKESLFSERAGVRALAQYLLKGENIEMLFRARLQNLSHRLDQFEEVKVSELVVCLSCMKQFGLTVENEEMLEPLLMHSSASVRAAAFEVALFQCLNRGQEDQFLAFLYRCLEDGSGKCIKVAIKHLDSKFAVDFKRVAGYIQREPLAKRSLKLMPHLSKLDFWQALSLLLFSFNAACLDDSDDAKKRIVVCLDNWLRKRNSSFVRPNQEAVQRARAAFNRFGKNLSESLRVPLEAVLAQEQS</sequence>
<dbReference type="Gene3D" id="1.25.10.10">
    <property type="entry name" value="Leucine-rich Repeat Variant"/>
    <property type="match status" value="1"/>
</dbReference>
<evidence type="ECO:0000313" key="1">
    <source>
        <dbReference type="EMBL" id="MBN8661721.1"/>
    </source>
</evidence>